<sequence>MNDKQDAHSHAYAPRLPSRRALIRGLAAAPFAALIWRAARADDFAGKPVRLVIPFPAGGSSDTLGRVVANALSQQLKQTVIVENRGGAGGNIAADYVARAPADGHTLLMAGQAIMAINQSLYKHLSYDPATFPYIGMMGDNANVLLVNELTLPVRSVAELVERAKAKPREIPFGSNGVGSLSHLTTELLASSAGVKFLHVPYQGAAPLATDLRAGRIAFCFTGSTLAVALAKSGNLRPLAVTTAVRLPQLPDVPTLVESGYPALDAPSWWAAVATPGTPTATVAMLQKAFAAATGTPQYQEALKQQATLPHPMTPEAARVFLAAERRKWAAAVKSSGASVTS</sequence>
<dbReference type="Pfam" id="PF03401">
    <property type="entry name" value="TctC"/>
    <property type="match status" value="1"/>
</dbReference>
<evidence type="ECO:0000313" key="2">
    <source>
        <dbReference type="EMBL" id="OZI66905.1"/>
    </source>
</evidence>
<evidence type="ECO:0008006" key="4">
    <source>
        <dbReference type="Google" id="ProtNLM"/>
    </source>
</evidence>
<gene>
    <name evidence="2" type="ORF">CAL28_04090</name>
</gene>
<dbReference type="InterPro" id="IPR006311">
    <property type="entry name" value="TAT_signal"/>
</dbReference>
<comment type="caution">
    <text evidence="2">The sequence shown here is derived from an EMBL/GenBank/DDBJ whole genome shotgun (WGS) entry which is preliminary data.</text>
</comment>
<dbReference type="PROSITE" id="PS51318">
    <property type="entry name" value="TAT"/>
    <property type="match status" value="1"/>
</dbReference>
<proteinExistence type="inferred from homology"/>
<accession>A0A261UZ07</accession>
<evidence type="ECO:0000313" key="3">
    <source>
        <dbReference type="Proteomes" id="UP000215767"/>
    </source>
</evidence>
<organism evidence="2 3">
    <name type="scientific">Bordetella genomosp. 11</name>
    <dbReference type="NCBI Taxonomy" id="1416808"/>
    <lineage>
        <taxon>Bacteria</taxon>
        <taxon>Pseudomonadati</taxon>
        <taxon>Pseudomonadota</taxon>
        <taxon>Betaproteobacteria</taxon>
        <taxon>Burkholderiales</taxon>
        <taxon>Alcaligenaceae</taxon>
        <taxon>Bordetella</taxon>
    </lineage>
</organism>
<dbReference type="Proteomes" id="UP000215767">
    <property type="component" value="Unassembled WGS sequence"/>
</dbReference>
<dbReference type="EMBL" id="NEVS01000001">
    <property type="protein sequence ID" value="OZI66905.1"/>
    <property type="molecule type" value="Genomic_DNA"/>
</dbReference>
<dbReference type="PANTHER" id="PTHR42928:SF5">
    <property type="entry name" value="BLR1237 PROTEIN"/>
    <property type="match status" value="1"/>
</dbReference>
<comment type="similarity">
    <text evidence="1">Belongs to the UPF0065 (bug) family.</text>
</comment>
<dbReference type="Gene3D" id="3.40.190.10">
    <property type="entry name" value="Periplasmic binding protein-like II"/>
    <property type="match status" value="1"/>
</dbReference>
<evidence type="ECO:0000256" key="1">
    <source>
        <dbReference type="ARBA" id="ARBA00006987"/>
    </source>
</evidence>
<dbReference type="OrthoDB" id="8678477at2"/>
<dbReference type="CDD" id="cd07012">
    <property type="entry name" value="PBP2_Bug_TTT"/>
    <property type="match status" value="1"/>
</dbReference>
<dbReference type="InterPro" id="IPR005064">
    <property type="entry name" value="BUG"/>
</dbReference>
<keyword evidence="3" id="KW-1185">Reference proteome</keyword>
<dbReference type="SUPFAM" id="SSF53850">
    <property type="entry name" value="Periplasmic binding protein-like II"/>
    <property type="match status" value="1"/>
</dbReference>
<dbReference type="AlphaFoldDB" id="A0A261UZ07"/>
<protein>
    <recommendedName>
        <fullName evidence="4">ABC transporter substrate-binding protein</fullName>
    </recommendedName>
</protein>
<reference evidence="3" key="1">
    <citation type="submission" date="2017-05" db="EMBL/GenBank/DDBJ databases">
        <title>Complete and WGS of Bordetella genogroups.</title>
        <authorList>
            <person name="Spilker T."/>
            <person name="Lipuma J."/>
        </authorList>
    </citation>
    <scope>NUCLEOTIDE SEQUENCE [LARGE SCALE GENOMIC DNA]</scope>
    <source>
        <strain evidence="3">AU8856</strain>
    </source>
</reference>
<dbReference type="PANTHER" id="PTHR42928">
    <property type="entry name" value="TRICARBOXYLATE-BINDING PROTEIN"/>
    <property type="match status" value="1"/>
</dbReference>
<dbReference type="PIRSF" id="PIRSF017082">
    <property type="entry name" value="YflP"/>
    <property type="match status" value="1"/>
</dbReference>
<dbReference type="RefSeq" id="WP_094840102.1">
    <property type="nucleotide sequence ID" value="NZ_NEVS01000001.1"/>
</dbReference>
<name>A0A261UZ07_9BORD</name>
<dbReference type="Gene3D" id="3.40.190.150">
    <property type="entry name" value="Bordetella uptake gene, domain 1"/>
    <property type="match status" value="1"/>
</dbReference>
<dbReference type="InterPro" id="IPR042100">
    <property type="entry name" value="Bug_dom1"/>
</dbReference>